<dbReference type="OrthoDB" id="8062037at2759"/>
<keyword evidence="1 3" id="KW-0863">Zinc-finger</keyword>
<feature type="compositionally biased region" description="Basic residues" evidence="5">
    <location>
        <begin position="652"/>
        <end position="662"/>
    </location>
</feature>
<feature type="compositionally biased region" description="Polar residues" evidence="5">
    <location>
        <begin position="609"/>
        <end position="621"/>
    </location>
</feature>
<evidence type="ECO:0000256" key="5">
    <source>
        <dbReference type="SAM" id="MobiDB-lite"/>
    </source>
</evidence>
<dbReference type="InterPro" id="IPR013083">
    <property type="entry name" value="Znf_RING/FYVE/PHD"/>
</dbReference>
<evidence type="ECO:0000256" key="3">
    <source>
        <dbReference type="PROSITE-ProRule" id="PRU00175"/>
    </source>
</evidence>
<dbReference type="GO" id="GO:0045087">
    <property type="term" value="P:innate immune response"/>
    <property type="evidence" value="ECO:0007669"/>
    <property type="project" value="TreeGrafter"/>
</dbReference>
<dbReference type="Proteomes" id="UP000230233">
    <property type="component" value="Chromosome V"/>
</dbReference>
<feature type="region of interest" description="Disordered" evidence="5">
    <location>
        <begin position="577"/>
        <end position="706"/>
    </location>
</feature>
<evidence type="ECO:0000256" key="1">
    <source>
        <dbReference type="ARBA" id="ARBA00022771"/>
    </source>
</evidence>
<keyword evidence="2" id="KW-0862">Zinc</keyword>
<protein>
    <recommendedName>
        <fullName evidence="6">RING-type domain-containing protein</fullName>
    </recommendedName>
</protein>
<dbReference type="AlphaFoldDB" id="A0A2G5T8H7"/>
<feature type="compositionally biased region" description="Basic and acidic residues" evidence="5">
    <location>
        <begin position="630"/>
        <end position="645"/>
    </location>
</feature>
<evidence type="ECO:0000313" key="8">
    <source>
        <dbReference type="Proteomes" id="UP000230233"/>
    </source>
</evidence>
<accession>A0A2G5T8H7</accession>
<dbReference type="GO" id="GO:0008270">
    <property type="term" value="F:zinc ion binding"/>
    <property type="evidence" value="ECO:0007669"/>
    <property type="project" value="UniProtKB-KW"/>
</dbReference>
<feature type="coiled-coil region" evidence="4">
    <location>
        <begin position="724"/>
        <end position="751"/>
    </location>
</feature>
<dbReference type="Pfam" id="PF25100">
    <property type="entry name" value="DUF7809"/>
    <property type="match status" value="1"/>
</dbReference>
<evidence type="ECO:0000259" key="6">
    <source>
        <dbReference type="PROSITE" id="PS50089"/>
    </source>
</evidence>
<dbReference type="InterPro" id="IPR056711">
    <property type="entry name" value="DUF7809"/>
</dbReference>
<feature type="compositionally biased region" description="Low complexity" evidence="5">
    <location>
        <begin position="665"/>
        <end position="684"/>
    </location>
</feature>
<dbReference type="STRING" id="1611254.A0A2G5T8H7"/>
<feature type="compositionally biased region" description="Basic and acidic residues" evidence="5">
    <location>
        <begin position="577"/>
        <end position="587"/>
    </location>
</feature>
<comment type="caution">
    <text evidence="7">The sequence shown here is derived from an EMBL/GenBank/DDBJ whole genome shotgun (WGS) entry which is preliminary data.</text>
</comment>
<dbReference type="FunFam" id="3.30.40.10:FF:000636">
    <property type="entry name" value="Protein CBG17014"/>
    <property type="match status" value="1"/>
</dbReference>
<keyword evidence="4" id="KW-0175">Coiled coil</keyword>
<sequence length="1023" mass="116842">MATYISHQVSQKITSRLTPPLSTCPDLNSTMSSATVITTDLVLCPTNLERIVRRCVPKEMIPSDWKCSRLSVFSNLDHLRKMGKSELGLFRSTQDLFMVIANFLGVPGCVDIMDFDFNGLYTTIPRMHSSLKGIDFVYKIDLVALASLVIPCPFKDWQRKMVLSSVKVCQRILESKWKTEFKSHCEMVQSPKDYLEKFSKRVTKGSNKLAPNVQRLKETGEMLLEDEEVPEAEVLKAPWMDELFSDKDAADGVYKIFKAYTEMYAISEHKKDYIMMVSWIGIVATLLEDFMANSIPSNTKATVRLFSAGKDNFVMAHELLQSLKNKNLDVSGFEEEVLGMPKLSTLEFREVARKVNIQDMKNIEFIRITQPETKLQATPIPSPNGDYCVRAIDAFHELLNDMIVAKKVFQTIDMDQFKHIDDFFNSVKDYFCSNQGVYFISQEDLSMIKSMWEECYETKLKSSKQAKNIRNVRGCSLNDLKKELECLDLEACFPDIKDIAEGVYSQKKQTDMHTMIFQCQMIGLTIPMFEIIDFLHSQKVCSEWIPDSPCCGEDAELMEMVRTAYAEFQAEEDAKEAAKAEAKDASQKKKRSKKVKKAMEPTLPLPTSKPISTASESSSDPEMQVEEDAKEAVEAAEAERKKEEVAMEAPQKKKRSKKVKKTNCKETTLPLPTSEPTSTPSESSSDPESETPESKESQACPKCSRASHFADVAKEKLRLSKVEWKHLKKDLANAELEVEVFKQKVTDKDEKIRMLEELLKSKDDIIERQNIDLLEKQNVIMNFEMEMESKDNIIQEKSTTIKDLEKSLKMKEYRINELEAEKSSEVRFMEPTRSDEETEKVRDVLFKLLEIQGTLKSGNPIGKCKELAQRICMKAHDKQIEDATRIESIRFCNDAKIYIQAVNTQLEMIRGSRVVKPEEIPELPNFPALSRGFLKAYENIFKSEAPKICHSLLKTPEVKPGELADTDCLICIEEMDSEEGTIKCECCKRRYHVECAQEWFKTKRTCPACSSPLLDDSEFPELI</sequence>
<keyword evidence="8" id="KW-1185">Reference proteome</keyword>
<keyword evidence="1 3" id="KW-0479">Metal-binding</keyword>
<dbReference type="EMBL" id="PDUG01000005">
    <property type="protein sequence ID" value="PIC23550.1"/>
    <property type="molecule type" value="Genomic_DNA"/>
</dbReference>
<dbReference type="Pfam" id="PF13639">
    <property type="entry name" value="zf-RING_2"/>
    <property type="match status" value="1"/>
</dbReference>
<dbReference type="SUPFAM" id="SSF57850">
    <property type="entry name" value="RING/U-box"/>
    <property type="match status" value="1"/>
</dbReference>
<dbReference type="PANTHER" id="PTHR21447:SF11">
    <property type="entry name" value="RING-TYPE DOMAIN-CONTAINING PROTEIN"/>
    <property type="match status" value="1"/>
</dbReference>
<dbReference type="PROSITE" id="PS50089">
    <property type="entry name" value="ZF_RING_2"/>
    <property type="match status" value="1"/>
</dbReference>
<feature type="domain" description="RING-type" evidence="6">
    <location>
        <begin position="968"/>
        <end position="1010"/>
    </location>
</feature>
<name>A0A2G5T8H7_9PELO</name>
<gene>
    <name evidence="7" type="primary">Cnig_chr_V.g17221</name>
    <name evidence="7" type="ORF">B9Z55_017221</name>
</gene>
<reference evidence="8" key="1">
    <citation type="submission" date="2017-10" db="EMBL/GenBank/DDBJ databases">
        <title>Rapid genome shrinkage in a self-fertile nematode reveals novel sperm competition proteins.</title>
        <authorList>
            <person name="Yin D."/>
            <person name="Schwarz E.M."/>
            <person name="Thomas C.G."/>
            <person name="Felde R.L."/>
            <person name="Korf I.F."/>
            <person name="Cutter A.D."/>
            <person name="Schartner C.M."/>
            <person name="Ralston E.J."/>
            <person name="Meyer B.J."/>
            <person name="Haag E.S."/>
        </authorList>
    </citation>
    <scope>NUCLEOTIDE SEQUENCE [LARGE SCALE GENOMIC DNA]</scope>
    <source>
        <strain evidence="8">JU1422</strain>
    </source>
</reference>
<dbReference type="Gene3D" id="3.30.40.10">
    <property type="entry name" value="Zinc/RING finger domain, C3HC4 (zinc finger)"/>
    <property type="match status" value="1"/>
</dbReference>
<organism evidence="7 8">
    <name type="scientific">Caenorhabditis nigoni</name>
    <dbReference type="NCBI Taxonomy" id="1611254"/>
    <lineage>
        <taxon>Eukaryota</taxon>
        <taxon>Metazoa</taxon>
        <taxon>Ecdysozoa</taxon>
        <taxon>Nematoda</taxon>
        <taxon>Chromadorea</taxon>
        <taxon>Rhabditida</taxon>
        <taxon>Rhabditina</taxon>
        <taxon>Rhabditomorpha</taxon>
        <taxon>Rhabditoidea</taxon>
        <taxon>Rhabditidae</taxon>
        <taxon>Peloderinae</taxon>
        <taxon>Caenorhabditis</taxon>
    </lineage>
</organism>
<evidence type="ECO:0000256" key="4">
    <source>
        <dbReference type="SAM" id="Coils"/>
    </source>
</evidence>
<evidence type="ECO:0000313" key="7">
    <source>
        <dbReference type="EMBL" id="PIC23550.1"/>
    </source>
</evidence>
<proteinExistence type="predicted"/>
<dbReference type="InterPro" id="IPR001841">
    <property type="entry name" value="Znf_RING"/>
</dbReference>
<dbReference type="GO" id="GO:0045121">
    <property type="term" value="C:membrane raft"/>
    <property type="evidence" value="ECO:0007669"/>
    <property type="project" value="TreeGrafter"/>
</dbReference>
<dbReference type="PANTHER" id="PTHR21447">
    <property type="entry name" value="RING-TYPE DOMAIN-CONTAINING PROTEIN-RELATED"/>
    <property type="match status" value="1"/>
</dbReference>
<evidence type="ECO:0000256" key="2">
    <source>
        <dbReference type="ARBA" id="ARBA00022833"/>
    </source>
</evidence>